<accession>A0A420AG78</accession>
<feature type="region of interest" description="Disordered" evidence="1">
    <location>
        <begin position="30"/>
        <end position="53"/>
    </location>
</feature>
<comment type="caution">
    <text evidence="3">The sequence shown here is derived from an EMBL/GenBank/DDBJ whole genome shotgun (WGS) entry which is preliminary data.</text>
</comment>
<reference evidence="3 4" key="1">
    <citation type="submission" date="2018-09" db="EMBL/GenBank/DDBJ databases">
        <title>Genomic Encyclopedia of Type Strains, Phase III (KMG-III): the genomes of soil and plant-associated and newly described type strains.</title>
        <authorList>
            <person name="Whitman W."/>
        </authorList>
    </citation>
    <scope>NUCLEOTIDE SEQUENCE [LARGE SCALE GENOMIC DNA]</scope>
    <source>
        <strain evidence="3 4">CECT 7938</strain>
    </source>
</reference>
<evidence type="ECO:0000313" key="4">
    <source>
        <dbReference type="Proteomes" id="UP000286246"/>
    </source>
</evidence>
<dbReference type="Proteomes" id="UP000286246">
    <property type="component" value="Unassembled WGS sequence"/>
</dbReference>
<keyword evidence="2" id="KW-0732">Signal</keyword>
<dbReference type="EMBL" id="RAPY01000007">
    <property type="protein sequence ID" value="RKE43401.1"/>
    <property type="molecule type" value="Genomic_DNA"/>
</dbReference>
<sequence>MKKMILSAAIAAIFFASCNNADSKKVETKDTVTTTDTEGGVAQTTTTETTTTTAVPKFSSPEAQQLADDYTKYVNEYVAAAKSGDATKIQELAGKQQEWATKTATALTKLTPEDAKLWTEYAQKLAAELTASATK</sequence>
<evidence type="ECO:0000313" key="3">
    <source>
        <dbReference type="EMBL" id="RKE43401.1"/>
    </source>
</evidence>
<dbReference type="RefSeq" id="WP_120261774.1">
    <property type="nucleotide sequence ID" value="NZ_RAPY01000007.1"/>
</dbReference>
<keyword evidence="4" id="KW-1185">Reference proteome</keyword>
<evidence type="ECO:0000256" key="2">
    <source>
        <dbReference type="SAM" id="SignalP"/>
    </source>
</evidence>
<evidence type="ECO:0000256" key="1">
    <source>
        <dbReference type="SAM" id="MobiDB-lite"/>
    </source>
</evidence>
<gene>
    <name evidence="3" type="ORF">DFQ12_5185</name>
</gene>
<name>A0A420AG78_SPHD1</name>
<proteinExistence type="predicted"/>
<feature type="chain" id="PRO_5019128117" evidence="2">
    <location>
        <begin position="22"/>
        <end position="135"/>
    </location>
</feature>
<dbReference type="OrthoDB" id="710937at2"/>
<dbReference type="AlphaFoldDB" id="A0A420AG78"/>
<feature type="signal peptide" evidence="2">
    <location>
        <begin position="1"/>
        <end position="21"/>
    </location>
</feature>
<organism evidence="3 4">
    <name type="scientific">Sphingobacterium detergens</name>
    <dbReference type="NCBI Taxonomy" id="1145106"/>
    <lineage>
        <taxon>Bacteria</taxon>
        <taxon>Pseudomonadati</taxon>
        <taxon>Bacteroidota</taxon>
        <taxon>Sphingobacteriia</taxon>
        <taxon>Sphingobacteriales</taxon>
        <taxon>Sphingobacteriaceae</taxon>
        <taxon>Sphingobacterium</taxon>
    </lineage>
</organism>
<protein>
    <submittedName>
        <fullName evidence="3">Uncharacterized protein</fullName>
    </submittedName>
</protein>
<feature type="compositionally biased region" description="Low complexity" evidence="1">
    <location>
        <begin position="31"/>
        <end position="53"/>
    </location>
</feature>
<dbReference type="PROSITE" id="PS51257">
    <property type="entry name" value="PROKAR_LIPOPROTEIN"/>
    <property type="match status" value="1"/>
</dbReference>